<dbReference type="HOGENOM" id="CLU_003041_26_6_1"/>
<keyword evidence="3 7" id="KW-0347">Helicase</keyword>
<evidence type="ECO:0000259" key="11">
    <source>
        <dbReference type="PROSITE" id="PS51194"/>
    </source>
</evidence>
<feature type="compositionally biased region" description="Basic and acidic residues" evidence="9">
    <location>
        <begin position="617"/>
        <end position="635"/>
    </location>
</feature>
<dbReference type="PROSITE" id="PS51192">
    <property type="entry name" value="HELICASE_ATP_BIND_1"/>
    <property type="match status" value="1"/>
</dbReference>
<gene>
    <name evidence="12" type="ORF">GQ26_0110850</name>
</gene>
<dbReference type="InterPro" id="IPR014001">
    <property type="entry name" value="Helicase_ATP-bd"/>
</dbReference>
<dbReference type="SMART" id="SM00487">
    <property type="entry name" value="DEXDc"/>
    <property type="match status" value="1"/>
</dbReference>
<dbReference type="InterPro" id="IPR027417">
    <property type="entry name" value="P-loop_NTPase"/>
</dbReference>
<evidence type="ECO:0000256" key="2">
    <source>
        <dbReference type="ARBA" id="ARBA00022801"/>
    </source>
</evidence>
<keyword evidence="1 7" id="KW-0547">Nucleotide-binding</keyword>
<comment type="domain">
    <text evidence="8">The Q motif is unique to and characteristic of the DEAD box family of RNA helicases and controls ATP binding and hydrolysis.</text>
</comment>
<dbReference type="Pfam" id="PF00270">
    <property type="entry name" value="DEAD"/>
    <property type="match status" value="1"/>
</dbReference>
<dbReference type="GO" id="GO:0003724">
    <property type="term" value="F:RNA helicase activity"/>
    <property type="evidence" value="ECO:0007669"/>
    <property type="project" value="UniProtKB-EC"/>
</dbReference>
<keyword evidence="4 7" id="KW-0067">ATP-binding</keyword>
<dbReference type="Pfam" id="PF00271">
    <property type="entry name" value="Helicase_C"/>
    <property type="match status" value="1"/>
</dbReference>
<dbReference type="eggNOG" id="KOG0342">
    <property type="taxonomic scope" value="Eukaryota"/>
</dbReference>
<dbReference type="PROSITE" id="PS51194">
    <property type="entry name" value="HELICASE_CTER"/>
    <property type="match status" value="1"/>
</dbReference>
<dbReference type="SMART" id="SM00490">
    <property type="entry name" value="HELICc"/>
    <property type="match status" value="1"/>
</dbReference>
<evidence type="ECO:0000256" key="7">
    <source>
        <dbReference type="RuleBase" id="RU000492"/>
    </source>
</evidence>
<sequence length="667" mass="74023">MYNAVRRGPALARAFRTCAPRVSQTARVTSTVTAHLQKPLPLTISSLRQIRSIQSSALLKQSSATAAATKPHESFSSISEFSELAQHGYVHPRIIHSITEKMKINSMTDVQKQTISHSVTGADILAQAKTGTGKTLAFLVPVLQRIIANDPNLLQRSRGFSRADSHDIRAIIISPTRELAEQISVEARKVAAGTGVVVQTAVGGTRKQEGLNRIRREGCHVLVATPGRLKDILSDYTSRVAAPNLDILVLDEADRLLDDGFGPEIESIKDLLPDPSVRDRQTLMFSATVPREVMGMVRKSMKPGFHFIKTVDENDVPTHLRVPQKMVFLRGFENGYPAIVEILKKYMDQAAADSTMRPMKAIVYFNTTVEVQLANEAFGALLTDPMQRRSGNPLGRKIYHIHSKLSQSQRTHYSDSFRRADSGILISSDVTARGLDFPDVTHVIQIGIPRNRESYIHRLGRTGRAGKEGQGWVLIHDEEEKYFVEQLGDLPIKQDNSIDTANADMSNLESLSGPVAETINQVAAALKLVPYEVKEDAYRIQLSANVHTFPRKRALVSALNDLAKNGWGLPEPPAISPSFASKLGFERVPGLRLEERRLSRGGFDAAPPAKSAGAQWRFERPRRDGFASRREEDRSGSIGGARRRADGFQRPQRDDWFNMDRARGRRD</sequence>
<reference evidence="12" key="2">
    <citation type="journal article" date="2014" name="PLoS Genet.">
        <title>Signature gene expression reveals novel clues to the molecular mechanisms of dimorphic transition in Penicillium marneffei.</title>
        <authorList>
            <person name="Yang E."/>
            <person name="Wang G."/>
            <person name="Cai J."/>
            <person name="Woo P.C."/>
            <person name="Lau S.K."/>
            <person name="Yuen K.-Y."/>
            <person name="Chow W.-N."/>
            <person name="Lin X."/>
        </authorList>
    </citation>
    <scope>NUCLEOTIDE SEQUENCE</scope>
    <source>
        <strain evidence="12">PM1</strain>
    </source>
</reference>
<dbReference type="Gene3D" id="3.40.50.300">
    <property type="entry name" value="P-loop containing nucleotide triphosphate hydrolases"/>
    <property type="match status" value="2"/>
</dbReference>
<proteinExistence type="inferred from homology"/>
<dbReference type="PANTHER" id="PTHR24031">
    <property type="entry name" value="RNA HELICASE"/>
    <property type="match status" value="1"/>
</dbReference>
<dbReference type="EC" id="3.6.4.13" evidence="8"/>
<reference key="1">
    <citation type="journal article" date="2014" name="PLoS Genet.">
        <title>Signature Gene Expression Reveals Novel Clues to the Molecular Mechanisms of Dimorphic Transition in Penicillium marneffei.</title>
        <authorList>
            <person name="Yang E."/>
            <person name="Wang G."/>
            <person name="Cai J."/>
            <person name="Woo P.C."/>
            <person name="Lau S.K."/>
            <person name="Yuen K.-Y."/>
            <person name="Chow W.-N."/>
            <person name="Lin X."/>
        </authorList>
    </citation>
    <scope>NUCLEOTIDE SEQUENCE [LARGE SCALE GENOMIC DNA]</scope>
    <source>
        <strain>PM1</strain>
    </source>
</reference>
<dbReference type="GO" id="GO:0005524">
    <property type="term" value="F:ATP binding"/>
    <property type="evidence" value="ECO:0007669"/>
    <property type="project" value="UniProtKB-UniRule"/>
</dbReference>
<dbReference type="InterPro" id="IPR001650">
    <property type="entry name" value="Helicase_C-like"/>
</dbReference>
<dbReference type="EMBL" id="JPOX01000011">
    <property type="protein sequence ID" value="KFX48691.1"/>
    <property type="molecule type" value="Genomic_DNA"/>
</dbReference>
<dbReference type="GO" id="GO:0016787">
    <property type="term" value="F:hydrolase activity"/>
    <property type="evidence" value="ECO:0007669"/>
    <property type="project" value="UniProtKB-KW"/>
</dbReference>
<accession>A0A093VPW5</accession>
<comment type="function">
    <text evidence="8">RNA helicase.</text>
</comment>
<organism evidence="12">
    <name type="scientific">Talaromyces marneffei PM1</name>
    <dbReference type="NCBI Taxonomy" id="1077442"/>
    <lineage>
        <taxon>Eukaryota</taxon>
        <taxon>Fungi</taxon>
        <taxon>Dikarya</taxon>
        <taxon>Ascomycota</taxon>
        <taxon>Pezizomycotina</taxon>
        <taxon>Eurotiomycetes</taxon>
        <taxon>Eurotiomycetidae</taxon>
        <taxon>Eurotiales</taxon>
        <taxon>Trichocomaceae</taxon>
        <taxon>Talaromyces</taxon>
        <taxon>Talaromyces sect. Talaromyces</taxon>
    </lineage>
</organism>
<protein>
    <recommendedName>
        <fullName evidence="8">ATP-dependent RNA helicase</fullName>
        <ecNumber evidence="8">3.6.4.13</ecNumber>
    </recommendedName>
</protein>
<evidence type="ECO:0000256" key="5">
    <source>
        <dbReference type="ARBA" id="ARBA00022884"/>
    </source>
</evidence>
<keyword evidence="2 7" id="KW-0378">Hydrolase</keyword>
<dbReference type="InterPro" id="IPR011545">
    <property type="entry name" value="DEAD/DEAH_box_helicase_dom"/>
</dbReference>
<evidence type="ECO:0000256" key="6">
    <source>
        <dbReference type="ARBA" id="ARBA00047984"/>
    </source>
</evidence>
<evidence type="ECO:0000313" key="12">
    <source>
        <dbReference type="EMBL" id="KFX48691.1"/>
    </source>
</evidence>
<evidence type="ECO:0000256" key="1">
    <source>
        <dbReference type="ARBA" id="ARBA00022741"/>
    </source>
</evidence>
<dbReference type="AlphaFoldDB" id="A0A093VPW5"/>
<evidence type="ECO:0000256" key="8">
    <source>
        <dbReference type="RuleBase" id="RU365068"/>
    </source>
</evidence>
<comment type="caution">
    <text evidence="12">The sequence shown here is derived from an EMBL/GenBank/DDBJ whole genome shotgun (WGS) entry which is preliminary data.</text>
</comment>
<dbReference type="GO" id="GO:0003723">
    <property type="term" value="F:RNA binding"/>
    <property type="evidence" value="ECO:0007669"/>
    <property type="project" value="UniProtKB-UniRule"/>
</dbReference>
<comment type="catalytic activity">
    <reaction evidence="6 8">
        <text>ATP + H2O = ADP + phosphate + H(+)</text>
        <dbReference type="Rhea" id="RHEA:13065"/>
        <dbReference type="ChEBI" id="CHEBI:15377"/>
        <dbReference type="ChEBI" id="CHEBI:15378"/>
        <dbReference type="ChEBI" id="CHEBI:30616"/>
        <dbReference type="ChEBI" id="CHEBI:43474"/>
        <dbReference type="ChEBI" id="CHEBI:456216"/>
        <dbReference type="EC" id="3.6.4.13"/>
    </reaction>
</comment>
<name>A0A093VPW5_TALMA</name>
<evidence type="ECO:0000256" key="9">
    <source>
        <dbReference type="SAM" id="MobiDB-lite"/>
    </source>
</evidence>
<feature type="domain" description="Helicase C-terminal" evidence="11">
    <location>
        <begin position="338"/>
        <end position="509"/>
    </location>
</feature>
<feature type="region of interest" description="Disordered" evidence="9">
    <location>
        <begin position="599"/>
        <end position="667"/>
    </location>
</feature>
<dbReference type="SUPFAM" id="SSF52540">
    <property type="entry name" value="P-loop containing nucleoside triphosphate hydrolases"/>
    <property type="match status" value="1"/>
</dbReference>
<dbReference type="PROSITE" id="PS00039">
    <property type="entry name" value="DEAD_ATP_HELICASE"/>
    <property type="match status" value="1"/>
</dbReference>
<feature type="compositionally biased region" description="Basic and acidic residues" evidence="9">
    <location>
        <begin position="643"/>
        <end position="667"/>
    </location>
</feature>
<feature type="domain" description="Helicase ATP-binding" evidence="10">
    <location>
        <begin position="115"/>
        <end position="307"/>
    </location>
</feature>
<keyword evidence="5 8" id="KW-0694">RNA-binding</keyword>
<comment type="similarity">
    <text evidence="7">Belongs to the DEAD box helicase family.</text>
</comment>
<evidence type="ECO:0000259" key="10">
    <source>
        <dbReference type="PROSITE" id="PS51192"/>
    </source>
</evidence>
<evidence type="ECO:0000256" key="3">
    <source>
        <dbReference type="ARBA" id="ARBA00022806"/>
    </source>
</evidence>
<dbReference type="CDD" id="cd18787">
    <property type="entry name" value="SF2_C_DEAD"/>
    <property type="match status" value="1"/>
</dbReference>
<evidence type="ECO:0000256" key="4">
    <source>
        <dbReference type="ARBA" id="ARBA00022840"/>
    </source>
</evidence>
<dbReference type="InterPro" id="IPR000629">
    <property type="entry name" value="RNA-helicase_DEAD-box_CS"/>
</dbReference>